<evidence type="ECO:0000256" key="2">
    <source>
        <dbReference type="ARBA" id="ARBA00008432"/>
    </source>
</evidence>
<feature type="transmembrane region" description="Helical" evidence="7">
    <location>
        <begin position="17"/>
        <end position="38"/>
    </location>
</feature>
<dbReference type="RefSeq" id="WP_244926106.1">
    <property type="nucleotide sequence ID" value="NZ_CAUVFX010000003.1"/>
</dbReference>
<keyword evidence="4 7" id="KW-1133">Transmembrane helix</keyword>
<evidence type="ECO:0000256" key="4">
    <source>
        <dbReference type="ARBA" id="ARBA00022989"/>
    </source>
</evidence>
<feature type="domain" description="Major facilitator superfamily (MFS) profile" evidence="8">
    <location>
        <begin position="16"/>
        <end position="414"/>
    </location>
</feature>
<protein>
    <submittedName>
        <fullName evidence="9">Probable nitrate transporter narT</fullName>
    </submittedName>
</protein>
<evidence type="ECO:0000256" key="7">
    <source>
        <dbReference type="SAM" id="Phobius"/>
    </source>
</evidence>
<dbReference type="SUPFAM" id="SSF103473">
    <property type="entry name" value="MFS general substrate transporter"/>
    <property type="match status" value="1"/>
</dbReference>
<dbReference type="PROSITE" id="PS50850">
    <property type="entry name" value="MFS"/>
    <property type="match status" value="1"/>
</dbReference>
<evidence type="ECO:0000259" key="8">
    <source>
        <dbReference type="PROSITE" id="PS50850"/>
    </source>
</evidence>
<dbReference type="Proteomes" id="UP000273044">
    <property type="component" value="Chromosome"/>
</dbReference>
<keyword evidence="10" id="KW-1185">Reference proteome</keyword>
<keyword evidence="3 7" id="KW-0812">Transmembrane</keyword>
<name>A0A3S4U4G4_9ACTN</name>
<organism evidence="9 10">
    <name type="scientific">Arachnia propionica</name>
    <dbReference type="NCBI Taxonomy" id="1750"/>
    <lineage>
        <taxon>Bacteria</taxon>
        <taxon>Bacillati</taxon>
        <taxon>Actinomycetota</taxon>
        <taxon>Actinomycetes</taxon>
        <taxon>Propionibacteriales</taxon>
        <taxon>Propionibacteriaceae</taxon>
        <taxon>Arachnia</taxon>
    </lineage>
</organism>
<feature type="transmembrane region" description="Helical" evidence="7">
    <location>
        <begin position="356"/>
        <end position="381"/>
    </location>
</feature>
<dbReference type="PANTHER" id="PTHR23515">
    <property type="entry name" value="HIGH-AFFINITY NITRATE TRANSPORTER 2.3"/>
    <property type="match status" value="1"/>
</dbReference>
<proteinExistence type="inferred from homology"/>
<dbReference type="InterPro" id="IPR020846">
    <property type="entry name" value="MFS_dom"/>
</dbReference>
<evidence type="ECO:0000256" key="5">
    <source>
        <dbReference type="ARBA" id="ARBA00023063"/>
    </source>
</evidence>
<dbReference type="EMBL" id="LR134406">
    <property type="protein sequence ID" value="VEH69481.1"/>
    <property type="molecule type" value="Genomic_DNA"/>
</dbReference>
<feature type="transmembrane region" description="Helical" evidence="7">
    <location>
        <begin position="107"/>
        <end position="127"/>
    </location>
</feature>
<evidence type="ECO:0000256" key="3">
    <source>
        <dbReference type="ARBA" id="ARBA00022692"/>
    </source>
</evidence>
<feature type="transmembrane region" description="Helical" evidence="7">
    <location>
        <begin position="182"/>
        <end position="204"/>
    </location>
</feature>
<comment type="similarity">
    <text evidence="2">Belongs to the major facilitator superfamily. Nitrate/nitrite porter (TC 2.A.1.8) family.</text>
</comment>
<feature type="transmembrane region" description="Helical" evidence="7">
    <location>
        <begin position="139"/>
        <end position="162"/>
    </location>
</feature>
<dbReference type="Pfam" id="PF07690">
    <property type="entry name" value="MFS_1"/>
    <property type="match status" value="1"/>
</dbReference>
<gene>
    <name evidence="9" type="primary">narT</name>
    <name evidence="9" type="ORF">NCTC12967_00751</name>
</gene>
<dbReference type="GeneID" id="64406234"/>
<feature type="transmembrane region" description="Helical" evidence="7">
    <location>
        <begin position="50"/>
        <end position="70"/>
    </location>
</feature>
<sequence length="432" mass="46437">MSADTTRHHEAPGAVRVLTMSSISFTLMFAVWLMFGILGKPIQKEFGLDSVQLSWISAVAVLNGSMWRLPAGILADRFGGKIVFTVMMTFGAVASLAVSFADNYAMLLVLAFCVGIVGNSFSAGVAWNSAWYSPQHKGFALGVFGAGNVGASVTKIIGPGIITATAGSAVLGFLPGGWRLIPIVYAILLIVVGILQWFITPFPDRTPGASARISEMLTPLKDIRVWRFSLYYVIVFGAYVAYSAILPTYYQDVFRVDLGTAALLTTTFIFPASLLRPLGGWVSDRWGARTAMYATFVPIGALFTVLCIPSGVDAHGNAYGLPLWLVVTLIFLIGCTMGIGKAGVYKHIPTYFPHHVGSVGGLVGMLGGLGGFFLPPMFAYIEKFTGLASTPFIVLTVLTGLTLIWMHLVISRMKRMNPEMDLVEVPDGARPV</sequence>
<dbReference type="AlphaFoldDB" id="A0A3S4U4G4"/>
<dbReference type="InterPro" id="IPR036259">
    <property type="entry name" value="MFS_trans_sf"/>
</dbReference>
<evidence type="ECO:0000256" key="6">
    <source>
        <dbReference type="ARBA" id="ARBA00023136"/>
    </source>
</evidence>
<dbReference type="GO" id="GO:0015112">
    <property type="term" value="F:nitrate transmembrane transporter activity"/>
    <property type="evidence" value="ECO:0007669"/>
    <property type="project" value="InterPro"/>
</dbReference>
<feature type="transmembrane region" description="Helical" evidence="7">
    <location>
        <begin position="323"/>
        <end position="344"/>
    </location>
</feature>
<dbReference type="InterPro" id="IPR044772">
    <property type="entry name" value="NO3_transporter"/>
</dbReference>
<dbReference type="GO" id="GO:0005886">
    <property type="term" value="C:plasma membrane"/>
    <property type="evidence" value="ECO:0007669"/>
    <property type="project" value="UniProtKB-SubCell"/>
</dbReference>
<keyword evidence="5" id="KW-0534">Nitrate assimilation</keyword>
<comment type="subcellular location">
    <subcellularLocation>
        <location evidence="1">Cell membrane</location>
        <topology evidence="1">Multi-pass membrane protein</topology>
    </subcellularLocation>
</comment>
<feature type="transmembrane region" description="Helical" evidence="7">
    <location>
        <begin position="225"/>
        <end position="246"/>
    </location>
</feature>
<dbReference type="GO" id="GO:0042128">
    <property type="term" value="P:nitrate assimilation"/>
    <property type="evidence" value="ECO:0007669"/>
    <property type="project" value="UniProtKB-KW"/>
</dbReference>
<feature type="transmembrane region" description="Helical" evidence="7">
    <location>
        <begin position="387"/>
        <end position="410"/>
    </location>
</feature>
<evidence type="ECO:0000313" key="9">
    <source>
        <dbReference type="EMBL" id="VEH69481.1"/>
    </source>
</evidence>
<feature type="transmembrane region" description="Helical" evidence="7">
    <location>
        <begin position="82"/>
        <end position="101"/>
    </location>
</feature>
<dbReference type="Gene3D" id="1.20.1250.20">
    <property type="entry name" value="MFS general substrate transporter like domains"/>
    <property type="match status" value="2"/>
</dbReference>
<keyword evidence="6 7" id="KW-0472">Membrane</keyword>
<feature type="transmembrane region" description="Helical" evidence="7">
    <location>
        <begin position="290"/>
        <end position="311"/>
    </location>
</feature>
<accession>A0A3S4U4G4</accession>
<dbReference type="InterPro" id="IPR011701">
    <property type="entry name" value="MFS"/>
</dbReference>
<evidence type="ECO:0000256" key="1">
    <source>
        <dbReference type="ARBA" id="ARBA00004651"/>
    </source>
</evidence>
<reference evidence="9 10" key="1">
    <citation type="submission" date="2018-12" db="EMBL/GenBank/DDBJ databases">
        <authorList>
            <consortium name="Pathogen Informatics"/>
        </authorList>
    </citation>
    <scope>NUCLEOTIDE SEQUENCE [LARGE SCALE GENOMIC DNA]</scope>
    <source>
        <strain evidence="9 10">NCTC12967</strain>
    </source>
</reference>
<feature type="transmembrane region" description="Helical" evidence="7">
    <location>
        <begin position="258"/>
        <end position="278"/>
    </location>
</feature>
<evidence type="ECO:0000313" key="10">
    <source>
        <dbReference type="Proteomes" id="UP000273044"/>
    </source>
</evidence>